<dbReference type="GO" id="GO:0005634">
    <property type="term" value="C:nucleus"/>
    <property type="evidence" value="ECO:0007669"/>
    <property type="project" value="TreeGrafter"/>
</dbReference>
<keyword evidence="3" id="KW-1185">Reference proteome</keyword>
<dbReference type="PANTHER" id="PTHR46475:SF1">
    <property type="entry name" value="REGULATORY PROTEIN NPR2"/>
    <property type="match status" value="1"/>
</dbReference>
<evidence type="ECO:0000313" key="3">
    <source>
        <dbReference type="Proteomes" id="UP000015106"/>
    </source>
</evidence>
<dbReference type="GO" id="GO:0005737">
    <property type="term" value="C:cytoplasm"/>
    <property type="evidence" value="ECO:0007669"/>
    <property type="project" value="TreeGrafter"/>
</dbReference>
<sequence length="88" mass="9989">MNIAQVDGALEFTLGSSTNPPPAITTVDLNYTPFKLKDVHLARMRALSQTVELRERFFPRCSNVLDKFMDDETELATIGRDTSTEKRR</sequence>
<reference evidence="2" key="3">
    <citation type="submission" date="2022-06" db="UniProtKB">
        <authorList>
            <consortium name="EnsemblPlants"/>
        </authorList>
    </citation>
    <scope>IDENTIFICATION</scope>
</reference>
<reference evidence="3" key="1">
    <citation type="journal article" date="2013" name="Nature">
        <title>Draft genome of the wheat A-genome progenitor Triticum urartu.</title>
        <authorList>
            <person name="Ling H.Q."/>
            <person name="Zhao S."/>
            <person name="Liu D."/>
            <person name="Wang J."/>
            <person name="Sun H."/>
            <person name="Zhang C."/>
            <person name="Fan H."/>
            <person name="Li D."/>
            <person name="Dong L."/>
            <person name="Tao Y."/>
            <person name="Gao C."/>
            <person name="Wu H."/>
            <person name="Li Y."/>
            <person name="Cui Y."/>
            <person name="Guo X."/>
            <person name="Zheng S."/>
            <person name="Wang B."/>
            <person name="Yu K."/>
            <person name="Liang Q."/>
            <person name="Yang W."/>
            <person name="Lou X."/>
            <person name="Chen J."/>
            <person name="Feng M."/>
            <person name="Jian J."/>
            <person name="Zhang X."/>
            <person name="Luo G."/>
            <person name="Jiang Y."/>
            <person name="Liu J."/>
            <person name="Wang Z."/>
            <person name="Sha Y."/>
            <person name="Zhang B."/>
            <person name="Wu H."/>
            <person name="Tang D."/>
            <person name="Shen Q."/>
            <person name="Xue P."/>
            <person name="Zou S."/>
            <person name="Wang X."/>
            <person name="Liu X."/>
            <person name="Wang F."/>
            <person name="Yang Y."/>
            <person name="An X."/>
            <person name="Dong Z."/>
            <person name="Zhang K."/>
            <person name="Zhang X."/>
            <person name="Luo M.C."/>
            <person name="Dvorak J."/>
            <person name="Tong Y."/>
            <person name="Wang J."/>
            <person name="Yang H."/>
            <person name="Li Z."/>
            <person name="Wang D."/>
            <person name="Zhang A."/>
            <person name="Wang J."/>
        </authorList>
    </citation>
    <scope>NUCLEOTIDE SEQUENCE</scope>
    <source>
        <strain evidence="3">cv. G1812</strain>
    </source>
</reference>
<reference evidence="2" key="2">
    <citation type="submission" date="2018-03" db="EMBL/GenBank/DDBJ databases">
        <title>The Triticum urartu genome reveals the dynamic nature of wheat genome evolution.</title>
        <authorList>
            <person name="Ling H."/>
            <person name="Ma B."/>
            <person name="Shi X."/>
            <person name="Liu H."/>
            <person name="Dong L."/>
            <person name="Sun H."/>
            <person name="Cao Y."/>
            <person name="Gao Q."/>
            <person name="Zheng S."/>
            <person name="Li Y."/>
            <person name="Yu Y."/>
            <person name="Du H."/>
            <person name="Qi M."/>
            <person name="Li Y."/>
            <person name="Yu H."/>
            <person name="Cui Y."/>
            <person name="Wang N."/>
            <person name="Chen C."/>
            <person name="Wu H."/>
            <person name="Zhao Y."/>
            <person name="Zhang J."/>
            <person name="Li Y."/>
            <person name="Zhou W."/>
            <person name="Zhang B."/>
            <person name="Hu W."/>
            <person name="Eijk M."/>
            <person name="Tang J."/>
            <person name="Witsenboer H."/>
            <person name="Zhao S."/>
            <person name="Li Z."/>
            <person name="Zhang A."/>
            <person name="Wang D."/>
            <person name="Liang C."/>
        </authorList>
    </citation>
    <scope>NUCLEOTIDE SEQUENCE [LARGE SCALE GENOMIC DNA]</scope>
    <source>
        <strain evidence="2">cv. G1812</strain>
    </source>
</reference>
<organism evidence="2 3">
    <name type="scientific">Triticum urartu</name>
    <name type="common">Red wild einkorn</name>
    <name type="synonym">Crithodium urartu</name>
    <dbReference type="NCBI Taxonomy" id="4572"/>
    <lineage>
        <taxon>Eukaryota</taxon>
        <taxon>Viridiplantae</taxon>
        <taxon>Streptophyta</taxon>
        <taxon>Embryophyta</taxon>
        <taxon>Tracheophyta</taxon>
        <taxon>Spermatophyta</taxon>
        <taxon>Magnoliopsida</taxon>
        <taxon>Liliopsida</taxon>
        <taxon>Poales</taxon>
        <taxon>Poaceae</taxon>
        <taxon>BOP clade</taxon>
        <taxon>Pooideae</taxon>
        <taxon>Triticodae</taxon>
        <taxon>Triticeae</taxon>
        <taxon>Triticinae</taxon>
        <taxon>Triticum</taxon>
    </lineage>
</organism>
<dbReference type="Pfam" id="PF12313">
    <property type="entry name" value="NPR1_like_C"/>
    <property type="match status" value="1"/>
</dbReference>
<evidence type="ECO:0000259" key="1">
    <source>
        <dbReference type="Pfam" id="PF12313"/>
    </source>
</evidence>
<dbReference type="InterPro" id="IPR044292">
    <property type="entry name" value="NPR"/>
</dbReference>
<dbReference type="GO" id="GO:0009862">
    <property type="term" value="P:systemic acquired resistance, salicylic acid mediated signaling pathway"/>
    <property type="evidence" value="ECO:0007669"/>
    <property type="project" value="InterPro"/>
</dbReference>
<dbReference type="Proteomes" id="UP000015106">
    <property type="component" value="Chromosome 3"/>
</dbReference>
<accession>A0A8R7PNJ2</accession>
<name>A0A8R7PNJ2_TRIUA</name>
<dbReference type="GO" id="GO:0042742">
    <property type="term" value="P:defense response to bacterium"/>
    <property type="evidence" value="ECO:0007669"/>
    <property type="project" value="TreeGrafter"/>
</dbReference>
<dbReference type="Gramene" id="TuG1812G0300001180.01.T01">
    <property type="protein sequence ID" value="TuG1812G0300001180.01.T01"/>
    <property type="gene ID" value="TuG1812G0300001180.01"/>
</dbReference>
<dbReference type="EnsemblPlants" id="TuG1812G0300001180.01.T01">
    <property type="protein sequence ID" value="TuG1812G0300001180.01.T01"/>
    <property type="gene ID" value="TuG1812G0300001180.01"/>
</dbReference>
<dbReference type="PANTHER" id="PTHR46475">
    <property type="entry name" value="REGULATORY PROTEIN NPR3"/>
    <property type="match status" value="1"/>
</dbReference>
<proteinExistence type="predicted"/>
<dbReference type="GO" id="GO:2000031">
    <property type="term" value="P:regulation of salicylic acid mediated signaling pathway"/>
    <property type="evidence" value="ECO:0007669"/>
    <property type="project" value="InterPro"/>
</dbReference>
<dbReference type="GO" id="GO:0050832">
    <property type="term" value="P:defense response to fungus"/>
    <property type="evidence" value="ECO:0007669"/>
    <property type="project" value="TreeGrafter"/>
</dbReference>
<feature type="domain" description="NPR1/NIM1-like C-terminal" evidence="1">
    <location>
        <begin position="1"/>
        <end position="87"/>
    </location>
</feature>
<dbReference type="InterPro" id="IPR021094">
    <property type="entry name" value="NPR1/NIM1-like_C"/>
</dbReference>
<dbReference type="GO" id="GO:2000022">
    <property type="term" value="P:regulation of jasmonic acid mediated signaling pathway"/>
    <property type="evidence" value="ECO:0007669"/>
    <property type="project" value="InterPro"/>
</dbReference>
<evidence type="ECO:0000313" key="2">
    <source>
        <dbReference type="EnsemblPlants" id="TuG1812G0300001180.01.T01"/>
    </source>
</evidence>
<dbReference type="AlphaFoldDB" id="A0A8R7PNJ2"/>
<protein>
    <recommendedName>
        <fullName evidence="1">NPR1/NIM1-like C-terminal domain-containing protein</fullName>
    </recommendedName>
</protein>